<dbReference type="AlphaFoldDB" id="A0AAW0FVU0"/>
<sequence>MSQFASIDEVSQPALEVPSSWLQDGGEAISMDTEYENHESIPFRNSGDADDLEIDELYEEPNNGAASNQVAGMHVDVGFAPIVGSVRRRDDNETSEDEFSKTRRLRSLVTLLIIINGYVSLPKIVLLIVHPPLKE</sequence>
<feature type="region of interest" description="Disordered" evidence="1">
    <location>
        <begin position="26"/>
        <end position="48"/>
    </location>
</feature>
<dbReference type="Proteomes" id="UP001385951">
    <property type="component" value="Unassembled WGS sequence"/>
</dbReference>
<keyword evidence="2" id="KW-0472">Membrane</keyword>
<feature type="transmembrane region" description="Helical" evidence="2">
    <location>
        <begin position="108"/>
        <end position="129"/>
    </location>
</feature>
<accession>A0AAW0FVU0</accession>
<keyword evidence="2" id="KW-0812">Transmembrane</keyword>
<organism evidence="3 4">
    <name type="scientific">Cerrena zonata</name>
    <dbReference type="NCBI Taxonomy" id="2478898"/>
    <lineage>
        <taxon>Eukaryota</taxon>
        <taxon>Fungi</taxon>
        <taxon>Dikarya</taxon>
        <taxon>Basidiomycota</taxon>
        <taxon>Agaricomycotina</taxon>
        <taxon>Agaricomycetes</taxon>
        <taxon>Polyporales</taxon>
        <taxon>Cerrenaceae</taxon>
        <taxon>Cerrena</taxon>
    </lineage>
</organism>
<proteinExistence type="predicted"/>
<gene>
    <name evidence="3" type="ORF">QCA50_014033</name>
</gene>
<evidence type="ECO:0000256" key="1">
    <source>
        <dbReference type="SAM" id="MobiDB-lite"/>
    </source>
</evidence>
<dbReference type="EMBL" id="JASBNA010000033">
    <property type="protein sequence ID" value="KAK7683000.1"/>
    <property type="molecule type" value="Genomic_DNA"/>
</dbReference>
<name>A0AAW0FVU0_9APHY</name>
<protein>
    <submittedName>
        <fullName evidence="3">Uncharacterized protein</fullName>
    </submittedName>
</protein>
<keyword evidence="2" id="KW-1133">Transmembrane helix</keyword>
<reference evidence="3 4" key="1">
    <citation type="submission" date="2022-09" db="EMBL/GenBank/DDBJ databases">
        <authorList>
            <person name="Palmer J.M."/>
        </authorList>
    </citation>
    <scope>NUCLEOTIDE SEQUENCE [LARGE SCALE GENOMIC DNA]</scope>
    <source>
        <strain evidence="3 4">DSM 7382</strain>
    </source>
</reference>
<keyword evidence="4" id="KW-1185">Reference proteome</keyword>
<comment type="caution">
    <text evidence="3">The sequence shown here is derived from an EMBL/GenBank/DDBJ whole genome shotgun (WGS) entry which is preliminary data.</text>
</comment>
<evidence type="ECO:0000313" key="4">
    <source>
        <dbReference type="Proteomes" id="UP001385951"/>
    </source>
</evidence>
<evidence type="ECO:0000313" key="3">
    <source>
        <dbReference type="EMBL" id="KAK7683000.1"/>
    </source>
</evidence>
<evidence type="ECO:0000256" key="2">
    <source>
        <dbReference type="SAM" id="Phobius"/>
    </source>
</evidence>